<dbReference type="Proteomes" id="UP000613160">
    <property type="component" value="Unassembled WGS sequence"/>
</dbReference>
<name>A0A916XXP2_9HYPH</name>
<dbReference type="InterPro" id="IPR012312">
    <property type="entry name" value="Hemerythrin-like"/>
</dbReference>
<comment type="caution">
    <text evidence="2">The sequence shown here is derived from an EMBL/GenBank/DDBJ whole genome shotgun (WGS) entry which is preliminary data.</text>
</comment>
<dbReference type="AlphaFoldDB" id="A0A916XXP2"/>
<dbReference type="EMBL" id="BMJJ01000004">
    <property type="protein sequence ID" value="GGD17957.1"/>
    <property type="molecule type" value="Genomic_DNA"/>
</dbReference>
<protein>
    <submittedName>
        <fullName evidence="2">Cation-binding protein</fullName>
    </submittedName>
</protein>
<proteinExistence type="predicted"/>
<accession>A0A916XXP2</accession>
<evidence type="ECO:0000313" key="2">
    <source>
        <dbReference type="EMBL" id="GGD17957.1"/>
    </source>
</evidence>
<organism evidence="2 3">
    <name type="scientific">Aureimonas glaciei</name>
    <dbReference type="NCBI Taxonomy" id="1776957"/>
    <lineage>
        <taxon>Bacteria</taxon>
        <taxon>Pseudomonadati</taxon>
        <taxon>Pseudomonadota</taxon>
        <taxon>Alphaproteobacteria</taxon>
        <taxon>Hyphomicrobiales</taxon>
        <taxon>Aurantimonadaceae</taxon>
        <taxon>Aureimonas</taxon>
    </lineage>
</organism>
<sequence>MQTVDLDARPGLPPDLRALLTRYPRDVWMGHANLGATARFWLERHDMFRELGSALSAGLADHREGRVDIPAFRRWFAPRLGFFLQNLEGHHQIEDQHYFPAFQAAERSLAHGFDLLENDHGVIHDDLLATAETANRFLAAEEDAAGSPRDGVRWAADAYADASERLLRRLIRHLADEEDLIIPLILDRGEAAIGI</sequence>
<evidence type="ECO:0000313" key="3">
    <source>
        <dbReference type="Proteomes" id="UP000613160"/>
    </source>
</evidence>
<dbReference type="Pfam" id="PF01814">
    <property type="entry name" value="Hemerythrin"/>
    <property type="match status" value="1"/>
</dbReference>
<keyword evidence="3" id="KW-1185">Reference proteome</keyword>
<feature type="domain" description="Hemerythrin-like" evidence="1">
    <location>
        <begin position="39"/>
        <end position="185"/>
    </location>
</feature>
<reference evidence="2" key="1">
    <citation type="journal article" date="2014" name="Int. J. Syst. Evol. Microbiol.">
        <title>Complete genome sequence of Corynebacterium casei LMG S-19264T (=DSM 44701T), isolated from a smear-ripened cheese.</title>
        <authorList>
            <consortium name="US DOE Joint Genome Institute (JGI-PGF)"/>
            <person name="Walter F."/>
            <person name="Albersmeier A."/>
            <person name="Kalinowski J."/>
            <person name="Ruckert C."/>
        </authorList>
    </citation>
    <scope>NUCLEOTIDE SEQUENCE</scope>
    <source>
        <strain evidence="2">CGMCC 1.15493</strain>
    </source>
</reference>
<reference evidence="2" key="2">
    <citation type="submission" date="2020-09" db="EMBL/GenBank/DDBJ databases">
        <authorList>
            <person name="Sun Q."/>
            <person name="Zhou Y."/>
        </authorList>
    </citation>
    <scope>NUCLEOTIDE SEQUENCE</scope>
    <source>
        <strain evidence="2">CGMCC 1.15493</strain>
    </source>
</reference>
<evidence type="ECO:0000259" key="1">
    <source>
        <dbReference type="Pfam" id="PF01814"/>
    </source>
</evidence>
<dbReference type="Gene3D" id="1.20.120.520">
    <property type="entry name" value="nmb1532 protein domain like"/>
    <property type="match status" value="1"/>
</dbReference>
<gene>
    <name evidence="2" type="ORF">GCM10011335_20960</name>
</gene>